<evidence type="ECO:0000313" key="16">
    <source>
        <dbReference type="Proteomes" id="UP000541444"/>
    </source>
</evidence>
<dbReference type="InterPro" id="IPR056990">
    <property type="entry name" value="VIN3-like_C"/>
</dbReference>
<dbReference type="GO" id="GO:0000178">
    <property type="term" value="C:exosome (RNase complex)"/>
    <property type="evidence" value="ECO:0007669"/>
    <property type="project" value="UniProtKB-KW"/>
</dbReference>
<comment type="similarity">
    <text evidence="3">Belongs to the RNase PH family.</text>
</comment>
<dbReference type="InterPro" id="IPR015847">
    <property type="entry name" value="ExoRNase_PH_dom2"/>
</dbReference>
<dbReference type="EMBL" id="JACGCM010001954">
    <property type="protein sequence ID" value="KAF6146848.1"/>
    <property type="molecule type" value="Genomic_DNA"/>
</dbReference>
<dbReference type="GO" id="GO:0005737">
    <property type="term" value="C:cytoplasm"/>
    <property type="evidence" value="ECO:0007669"/>
    <property type="project" value="UniProtKB-SubCell"/>
</dbReference>
<protein>
    <submittedName>
        <fullName evidence="15">Uncharacterized protein</fullName>
    </submittedName>
</protein>
<dbReference type="GO" id="GO:0040029">
    <property type="term" value="P:epigenetic regulation of gene expression"/>
    <property type="evidence" value="ECO:0007669"/>
    <property type="project" value="InterPro"/>
</dbReference>
<keyword evidence="4" id="KW-0963">Cytoplasm</keyword>
<dbReference type="GO" id="GO:0005730">
    <property type="term" value="C:nucleolus"/>
    <property type="evidence" value="ECO:0007669"/>
    <property type="project" value="UniProtKB-SubCell"/>
</dbReference>
<evidence type="ECO:0000256" key="3">
    <source>
        <dbReference type="ARBA" id="ARBA00006678"/>
    </source>
</evidence>
<dbReference type="InterPro" id="IPR027408">
    <property type="entry name" value="PNPase/RNase_PH_dom_sf"/>
</dbReference>
<feature type="domain" description="VIN3-like C-terminal" evidence="14">
    <location>
        <begin position="597"/>
        <end position="668"/>
    </location>
</feature>
<keyword evidence="16" id="KW-1185">Reference proteome</keyword>
<dbReference type="InterPro" id="IPR020568">
    <property type="entry name" value="Ribosomal_Su5_D2-typ_SF"/>
</dbReference>
<accession>A0A7J7LWB7</accession>
<dbReference type="SUPFAM" id="SSF55666">
    <property type="entry name" value="Ribonuclease PH domain 2-like"/>
    <property type="match status" value="1"/>
</dbReference>
<dbReference type="Pfam" id="PF23380">
    <property type="entry name" value="VIN3_C"/>
    <property type="match status" value="1"/>
</dbReference>
<dbReference type="GO" id="GO:0010467">
    <property type="term" value="P:gene expression"/>
    <property type="evidence" value="ECO:0007669"/>
    <property type="project" value="UniProtKB-ARBA"/>
</dbReference>
<keyword evidence="9" id="KW-0539">Nucleus</keyword>
<dbReference type="GO" id="GO:0010048">
    <property type="term" value="P:vernalization response"/>
    <property type="evidence" value="ECO:0007669"/>
    <property type="project" value="InterPro"/>
</dbReference>
<dbReference type="InterPro" id="IPR001247">
    <property type="entry name" value="ExoRNase_PH_dom1"/>
</dbReference>
<feature type="domain" description="Exoribonuclease phosphorolytic" evidence="11">
    <location>
        <begin position="1"/>
        <end position="75"/>
    </location>
</feature>
<gene>
    <name evidence="15" type="ORF">GIB67_018501</name>
</gene>
<feature type="domain" description="Oberon-like PHD finger" evidence="13">
    <location>
        <begin position="299"/>
        <end position="418"/>
    </location>
</feature>
<evidence type="ECO:0000259" key="11">
    <source>
        <dbReference type="Pfam" id="PF01138"/>
    </source>
</evidence>
<dbReference type="GO" id="GO:0071027">
    <property type="term" value="P:nuclear RNA surveillance"/>
    <property type="evidence" value="ECO:0007669"/>
    <property type="project" value="UniProtKB-ARBA"/>
</dbReference>
<evidence type="ECO:0000313" key="15">
    <source>
        <dbReference type="EMBL" id="KAF6146848.1"/>
    </source>
</evidence>
<evidence type="ECO:0000256" key="5">
    <source>
        <dbReference type="ARBA" id="ARBA00022723"/>
    </source>
</evidence>
<feature type="region of interest" description="Disordered" evidence="10">
    <location>
        <begin position="454"/>
        <end position="473"/>
    </location>
</feature>
<keyword evidence="6" id="KW-0863">Zinc-finger</keyword>
<feature type="region of interest" description="Disordered" evidence="10">
    <location>
        <begin position="255"/>
        <end position="275"/>
    </location>
</feature>
<keyword evidence="5" id="KW-0479">Metal-binding</keyword>
<organism evidence="15 16">
    <name type="scientific">Kingdonia uniflora</name>
    <dbReference type="NCBI Taxonomy" id="39325"/>
    <lineage>
        <taxon>Eukaryota</taxon>
        <taxon>Viridiplantae</taxon>
        <taxon>Streptophyta</taxon>
        <taxon>Embryophyta</taxon>
        <taxon>Tracheophyta</taxon>
        <taxon>Spermatophyta</taxon>
        <taxon>Magnoliopsida</taxon>
        <taxon>Ranunculales</taxon>
        <taxon>Circaeasteraceae</taxon>
        <taxon>Kingdonia</taxon>
    </lineage>
</organism>
<keyword evidence="7" id="KW-0862">Zinc</keyword>
<dbReference type="CDD" id="cd11370">
    <property type="entry name" value="RNase_PH_RRP41"/>
    <property type="match status" value="1"/>
</dbReference>
<dbReference type="GO" id="GO:0008270">
    <property type="term" value="F:zinc ion binding"/>
    <property type="evidence" value="ECO:0007669"/>
    <property type="project" value="UniProtKB-KW"/>
</dbReference>
<keyword evidence="8" id="KW-0271">Exosome</keyword>
<evidence type="ECO:0000259" key="13">
    <source>
        <dbReference type="Pfam" id="PF07227"/>
    </source>
</evidence>
<reference evidence="15 16" key="1">
    <citation type="journal article" date="2020" name="IScience">
        <title>Genome Sequencing of the Endangered Kingdonia uniflora (Circaeasteraceae, Ranunculales) Reveals Potential Mechanisms of Evolutionary Specialization.</title>
        <authorList>
            <person name="Sun Y."/>
            <person name="Deng T."/>
            <person name="Zhang A."/>
            <person name="Moore M.J."/>
            <person name="Landis J.B."/>
            <person name="Lin N."/>
            <person name="Zhang H."/>
            <person name="Zhang X."/>
            <person name="Huang J."/>
            <person name="Zhang X."/>
            <person name="Sun H."/>
            <person name="Wang H."/>
        </authorList>
    </citation>
    <scope>NUCLEOTIDE SEQUENCE [LARGE SCALE GENOMIC DNA]</scope>
    <source>
        <strain evidence="15">TB1705</strain>
        <tissue evidence="15">Leaf</tissue>
    </source>
</reference>
<dbReference type="InterPro" id="IPR044514">
    <property type="entry name" value="VIN3-like"/>
</dbReference>
<evidence type="ECO:0000256" key="9">
    <source>
        <dbReference type="ARBA" id="ARBA00023242"/>
    </source>
</evidence>
<dbReference type="Proteomes" id="UP000541444">
    <property type="component" value="Unassembled WGS sequence"/>
</dbReference>
<proteinExistence type="inferred from homology"/>
<dbReference type="Gene3D" id="3.30.230.70">
    <property type="entry name" value="GHMP Kinase, N-terminal domain"/>
    <property type="match status" value="1"/>
</dbReference>
<feature type="domain" description="Exoribonuclease phosphorolytic" evidence="12">
    <location>
        <begin position="78"/>
        <end position="143"/>
    </location>
</feature>
<dbReference type="Pfam" id="PF01138">
    <property type="entry name" value="RNase_PH"/>
    <property type="match status" value="1"/>
</dbReference>
<feature type="compositionally biased region" description="Polar residues" evidence="10">
    <location>
        <begin position="454"/>
        <end position="471"/>
    </location>
</feature>
<dbReference type="CDD" id="cd15521">
    <property type="entry name" value="PHD_VIN3_plant"/>
    <property type="match status" value="1"/>
</dbReference>
<comment type="caution">
    <text evidence="15">The sequence shown here is derived from an EMBL/GenBank/DDBJ whole genome shotgun (WGS) entry which is preliminary data.</text>
</comment>
<dbReference type="GO" id="GO:0000956">
    <property type="term" value="P:nuclear-transcribed mRNA catabolic process"/>
    <property type="evidence" value="ECO:0007669"/>
    <property type="project" value="UniProtKB-ARBA"/>
</dbReference>
<comment type="subcellular location">
    <subcellularLocation>
        <location evidence="1">Cytoplasm</location>
    </subcellularLocation>
    <subcellularLocation>
        <location evidence="2">Nucleus</location>
        <location evidence="2">Nucleolus</location>
    </subcellularLocation>
</comment>
<dbReference type="Pfam" id="PF07227">
    <property type="entry name" value="PHD_Oberon"/>
    <property type="match status" value="1"/>
</dbReference>
<dbReference type="InterPro" id="IPR036345">
    <property type="entry name" value="ExoRNase_PH_dom2_sf"/>
</dbReference>
<evidence type="ECO:0000256" key="7">
    <source>
        <dbReference type="ARBA" id="ARBA00022833"/>
    </source>
</evidence>
<evidence type="ECO:0000256" key="10">
    <source>
        <dbReference type="SAM" id="MobiDB-lite"/>
    </source>
</evidence>
<evidence type="ECO:0000259" key="12">
    <source>
        <dbReference type="Pfam" id="PF03725"/>
    </source>
</evidence>
<dbReference type="InterPro" id="IPR032881">
    <property type="entry name" value="Oberon-like_PHD"/>
</dbReference>
<dbReference type="OrthoDB" id="27298at2759"/>
<dbReference type="PANTHER" id="PTHR46286:SF2">
    <property type="entry name" value="VIN3-LIKE PROTEIN 2"/>
    <property type="match status" value="1"/>
</dbReference>
<evidence type="ECO:0000256" key="8">
    <source>
        <dbReference type="ARBA" id="ARBA00022835"/>
    </source>
</evidence>
<dbReference type="SUPFAM" id="SSF54211">
    <property type="entry name" value="Ribosomal protein S5 domain 2-like"/>
    <property type="match status" value="1"/>
</dbReference>
<dbReference type="Pfam" id="PF03725">
    <property type="entry name" value="RNase_PH_C"/>
    <property type="match status" value="1"/>
</dbReference>
<evidence type="ECO:0000256" key="6">
    <source>
        <dbReference type="ARBA" id="ARBA00022771"/>
    </source>
</evidence>
<dbReference type="PANTHER" id="PTHR46286">
    <property type="entry name" value="VIN3-LIKE PROTEIN 2-RELATED"/>
    <property type="match status" value="1"/>
</dbReference>
<evidence type="ECO:0000256" key="2">
    <source>
        <dbReference type="ARBA" id="ARBA00004604"/>
    </source>
</evidence>
<sequence length="668" mass="75119">MANFSTGDRMRKQKGDRRSTEISLVIRQTMEACILTHLMPRSQIDIFVQVLQADVGTRSACINAATLALADAGIPMCDLVTSCSAGYLSSTPLLDLNYVEDSAGGADVTVGILAKLDKVTLLQMDAKLLMDTFENVMQLAVEGCKAIENYIPERGRERFSGNVERKRGFQDSVMDSSLKGYALDPSKCSKMTIEEKGELIYQISEWSNDAAEMLQSLSWPELLQILRAEMGKDRKYTGMIEHLLSIISEKKSRKQVLEADPEGKPTYPNNQTTVKRQRKTYTPSRLPIATNGDLNTKYCENSSCRATLHQEETFCKWCSCCMCYKYDDNKDPSLWLVCSSEPPCESDSCWMSYHLECALKDKRAGIAKETHQEGLDGSYNCISCRKVNDLLGCWRKQLMMANDIRRVDTLCYRVSVSQKLLLGTKKYPKLIEIVETTAKKLETEVGPGKLNFQRSLSNPSLEGDESNNISGYNGKIGKEGTLVESVSVLDDKHITVKEESERDSMKSTIGNLVVSDIVGPKKHSLEGQPVEEMNIDNGLNHTKKKDEIVPFRHSGPDANPITPYKMEILRDKCSSYCKKRSEASCEVEHIKDGSTDGEYEHFLKMIRQLECEGHIEKSFRVKFLTWYSLQANSGDKRVVKVFVDIFTNDPSCLAGQLVDTFMEKISRK</sequence>
<evidence type="ECO:0000259" key="14">
    <source>
        <dbReference type="Pfam" id="PF23380"/>
    </source>
</evidence>
<evidence type="ECO:0000256" key="1">
    <source>
        <dbReference type="ARBA" id="ARBA00004496"/>
    </source>
</evidence>
<evidence type="ECO:0000256" key="4">
    <source>
        <dbReference type="ARBA" id="ARBA00022490"/>
    </source>
</evidence>
<name>A0A7J7LWB7_9MAGN</name>
<dbReference type="FunFam" id="3.30.230.70:FF:000004">
    <property type="entry name" value="Exosome complex component Rrp41"/>
    <property type="match status" value="1"/>
</dbReference>
<dbReference type="AlphaFoldDB" id="A0A7J7LWB7"/>